<dbReference type="InterPro" id="IPR043993">
    <property type="entry name" value="T4SS_pilin"/>
</dbReference>
<organism evidence="2 3">
    <name type="scientific">Candidatus Roizmanbacteria bacterium CG11_big_fil_rev_8_21_14_0_20_35_14</name>
    <dbReference type="NCBI Taxonomy" id="1974855"/>
    <lineage>
        <taxon>Bacteria</taxon>
        <taxon>Candidatus Roizmaniibacteriota</taxon>
    </lineage>
</organism>
<evidence type="ECO:0000313" key="2">
    <source>
        <dbReference type="EMBL" id="PIQ72230.1"/>
    </source>
</evidence>
<proteinExistence type="predicted"/>
<evidence type="ECO:0000313" key="3">
    <source>
        <dbReference type="Proteomes" id="UP000229570"/>
    </source>
</evidence>
<dbReference type="Proteomes" id="UP000229570">
    <property type="component" value="Unassembled WGS sequence"/>
</dbReference>
<comment type="caution">
    <text evidence="2">The sequence shown here is derived from an EMBL/GenBank/DDBJ whole genome shotgun (WGS) entry which is preliminary data.</text>
</comment>
<keyword evidence="1" id="KW-0812">Transmembrane</keyword>
<gene>
    <name evidence="2" type="ORF">COV86_04180</name>
</gene>
<dbReference type="Pfam" id="PF18895">
    <property type="entry name" value="T4SS_pilin"/>
    <property type="match status" value="1"/>
</dbReference>
<sequence length="119" mass="13100">MLTFLTVLADDITSIPVELGFKIPKFNEVLTFIIRFFFIIAGLIALIYLLLGALGWITSGGNKENVDKAREKIQSALIGVILIFVVLAVVGVIENMFFPADCGLGITRKICFPKLIQEP</sequence>
<dbReference type="AlphaFoldDB" id="A0A2H0KLU1"/>
<protein>
    <submittedName>
        <fullName evidence="2">Uncharacterized protein</fullName>
    </submittedName>
</protein>
<keyword evidence="1" id="KW-1133">Transmembrane helix</keyword>
<evidence type="ECO:0000256" key="1">
    <source>
        <dbReference type="SAM" id="Phobius"/>
    </source>
</evidence>
<dbReference type="EMBL" id="PCVL01000062">
    <property type="protein sequence ID" value="PIQ72230.1"/>
    <property type="molecule type" value="Genomic_DNA"/>
</dbReference>
<keyword evidence="1" id="KW-0472">Membrane</keyword>
<feature type="transmembrane region" description="Helical" evidence="1">
    <location>
        <begin position="77"/>
        <end position="98"/>
    </location>
</feature>
<feature type="transmembrane region" description="Helical" evidence="1">
    <location>
        <begin position="32"/>
        <end position="57"/>
    </location>
</feature>
<reference evidence="2 3" key="1">
    <citation type="submission" date="2017-09" db="EMBL/GenBank/DDBJ databases">
        <title>Depth-based differentiation of microbial function through sediment-hosted aquifers and enrichment of novel symbionts in the deep terrestrial subsurface.</title>
        <authorList>
            <person name="Probst A.J."/>
            <person name="Ladd B."/>
            <person name="Jarett J.K."/>
            <person name="Geller-Mcgrath D.E."/>
            <person name="Sieber C.M."/>
            <person name="Emerson J.B."/>
            <person name="Anantharaman K."/>
            <person name="Thomas B.C."/>
            <person name="Malmstrom R."/>
            <person name="Stieglmeier M."/>
            <person name="Klingl A."/>
            <person name="Woyke T."/>
            <person name="Ryan C.M."/>
            <person name="Banfield J.F."/>
        </authorList>
    </citation>
    <scope>NUCLEOTIDE SEQUENCE [LARGE SCALE GENOMIC DNA]</scope>
    <source>
        <strain evidence="2">CG11_big_fil_rev_8_21_14_0_20_35_14</strain>
    </source>
</reference>
<accession>A0A2H0KLU1</accession>
<name>A0A2H0KLU1_9BACT</name>